<evidence type="ECO:0000256" key="6">
    <source>
        <dbReference type="ARBA" id="ARBA00022960"/>
    </source>
</evidence>
<evidence type="ECO:0000256" key="7">
    <source>
        <dbReference type="ARBA" id="ARBA00022984"/>
    </source>
</evidence>
<comment type="pathway">
    <text evidence="1 9">Cell wall biogenesis; peptidoglycan biosynthesis.</text>
</comment>
<sequence length="79" mass="8516">MGPRVLYLGQTLYRIHGSNEPEAVGDAVSSGCFRMTNADVIDLYNRARIGCGFESSGKVLAKKRALPKTCRHGFVIGSA</sequence>
<keyword evidence="5" id="KW-0378">Hydrolase</keyword>
<dbReference type="EMBL" id="FRCA01000012">
    <property type="protein sequence ID" value="SHM74199.1"/>
    <property type="molecule type" value="Genomic_DNA"/>
</dbReference>
<reference evidence="12 13" key="1">
    <citation type="submission" date="2016-11" db="EMBL/GenBank/DDBJ databases">
        <authorList>
            <person name="Jaros S."/>
            <person name="Januszkiewicz K."/>
            <person name="Wedrychowicz H."/>
        </authorList>
    </citation>
    <scope>NUCLEOTIDE SEQUENCE [LARGE SCALE GENOMIC DNA]</scope>
    <source>
        <strain evidence="12 13">DSM 4740</strain>
    </source>
</reference>
<dbReference type="UniPathway" id="UPA00219"/>
<gene>
    <name evidence="11" type="ORF">HCU01_31120</name>
    <name evidence="12" type="ORF">SAMN05660971_03734</name>
</gene>
<evidence type="ECO:0000256" key="2">
    <source>
        <dbReference type="ARBA" id="ARBA00005992"/>
    </source>
</evidence>
<evidence type="ECO:0000259" key="10">
    <source>
        <dbReference type="PROSITE" id="PS52029"/>
    </source>
</evidence>
<evidence type="ECO:0000256" key="4">
    <source>
        <dbReference type="ARBA" id="ARBA00022679"/>
    </source>
</evidence>
<dbReference type="PROSITE" id="PS52029">
    <property type="entry name" value="LD_TPASE"/>
    <property type="match status" value="1"/>
</dbReference>
<evidence type="ECO:0000256" key="8">
    <source>
        <dbReference type="ARBA" id="ARBA00023316"/>
    </source>
</evidence>
<feature type="active site" description="Proton donor/acceptor" evidence="9">
    <location>
        <position position="16"/>
    </location>
</feature>
<dbReference type="GO" id="GO:0018104">
    <property type="term" value="P:peptidoglycan-protein cross-linking"/>
    <property type="evidence" value="ECO:0007669"/>
    <property type="project" value="TreeGrafter"/>
</dbReference>
<name>A0A1M7L872_9GAMM</name>
<keyword evidence="6 9" id="KW-0133">Cell shape</keyword>
<dbReference type="GO" id="GO:0071972">
    <property type="term" value="F:peptidoglycan L,D-transpeptidase activity"/>
    <property type="evidence" value="ECO:0007669"/>
    <property type="project" value="TreeGrafter"/>
</dbReference>
<dbReference type="CDD" id="cd16913">
    <property type="entry name" value="YkuD_like"/>
    <property type="match status" value="1"/>
</dbReference>
<evidence type="ECO:0000313" key="14">
    <source>
        <dbReference type="Proteomes" id="UP000321726"/>
    </source>
</evidence>
<keyword evidence="4" id="KW-0808">Transferase</keyword>
<dbReference type="GO" id="GO:0005576">
    <property type="term" value="C:extracellular region"/>
    <property type="evidence" value="ECO:0007669"/>
    <property type="project" value="TreeGrafter"/>
</dbReference>
<evidence type="ECO:0000256" key="3">
    <source>
        <dbReference type="ARBA" id="ARBA00022676"/>
    </source>
</evidence>
<accession>A0A1M7L872</accession>
<evidence type="ECO:0000313" key="11">
    <source>
        <dbReference type="EMBL" id="GEN25163.1"/>
    </source>
</evidence>
<dbReference type="RefSeq" id="WP_073436732.1">
    <property type="nucleotide sequence ID" value="NZ_BJXU01000128.1"/>
</dbReference>
<comment type="similarity">
    <text evidence="2">Belongs to the YkuD family.</text>
</comment>
<dbReference type="GO" id="GO:0016757">
    <property type="term" value="F:glycosyltransferase activity"/>
    <property type="evidence" value="ECO:0007669"/>
    <property type="project" value="UniProtKB-KW"/>
</dbReference>
<evidence type="ECO:0000313" key="13">
    <source>
        <dbReference type="Proteomes" id="UP000184123"/>
    </source>
</evidence>
<keyword evidence="8 9" id="KW-0961">Cell wall biogenesis/degradation</keyword>
<dbReference type="InterPro" id="IPR050979">
    <property type="entry name" value="LD-transpeptidase"/>
</dbReference>
<reference evidence="11 14" key="2">
    <citation type="submission" date="2019-07" db="EMBL/GenBank/DDBJ databases">
        <title>Whole genome shotgun sequence of Halomonas cupida NBRC 102219.</title>
        <authorList>
            <person name="Hosoyama A."/>
            <person name="Uohara A."/>
            <person name="Ohji S."/>
            <person name="Ichikawa N."/>
        </authorList>
    </citation>
    <scope>NUCLEOTIDE SEQUENCE [LARGE SCALE GENOMIC DNA]</scope>
    <source>
        <strain evidence="11 14">NBRC 102219</strain>
    </source>
</reference>
<organism evidence="12 13">
    <name type="scientific">Halomonas cupida</name>
    <dbReference type="NCBI Taxonomy" id="44933"/>
    <lineage>
        <taxon>Bacteria</taxon>
        <taxon>Pseudomonadati</taxon>
        <taxon>Pseudomonadota</taxon>
        <taxon>Gammaproteobacteria</taxon>
        <taxon>Oceanospirillales</taxon>
        <taxon>Halomonadaceae</taxon>
        <taxon>Halomonas</taxon>
    </lineage>
</organism>
<protein>
    <submittedName>
        <fullName evidence="12">L,D-transpeptidase catalytic domain</fullName>
    </submittedName>
</protein>
<dbReference type="EMBL" id="BJXU01000128">
    <property type="protein sequence ID" value="GEN25163.1"/>
    <property type="molecule type" value="Genomic_DNA"/>
</dbReference>
<keyword evidence="14" id="KW-1185">Reference proteome</keyword>
<dbReference type="InterPro" id="IPR005490">
    <property type="entry name" value="LD_TPept_cat_dom"/>
</dbReference>
<dbReference type="GO" id="GO:0008360">
    <property type="term" value="P:regulation of cell shape"/>
    <property type="evidence" value="ECO:0007669"/>
    <property type="project" value="UniProtKB-UniRule"/>
</dbReference>
<dbReference type="STRING" id="44933.SAMN05660971_03734"/>
<dbReference type="PANTHER" id="PTHR30582:SF24">
    <property type="entry name" value="L,D-TRANSPEPTIDASE ERFK_SRFK-RELATED"/>
    <property type="match status" value="1"/>
</dbReference>
<evidence type="ECO:0000313" key="12">
    <source>
        <dbReference type="EMBL" id="SHM74199.1"/>
    </source>
</evidence>
<keyword evidence="3" id="KW-0328">Glycosyltransferase</keyword>
<dbReference type="Gene3D" id="2.40.440.10">
    <property type="entry name" value="L,D-transpeptidase catalytic domain-like"/>
    <property type="match status" value="1"/>
</dbReference>
<evidence type="ECO:0000256" key="1">
    <source>
        <dbReference type="ARBA" id="ARBA00004752"/>
    </source>
</evidence>
<proteinExistence type="inferred from homology"/>
<dbReference type="GO" id="GO:0071555">
    <property type="term" value="P:cell wall organization"/>
    <property type="evidence" value="ECO:0007669"/>
    <property type="project" value="UniProtKB-UniRule"/>
</dbReference>
<feature type="domain" description="L,D-TPase catalytic" evidence="10">
    <location>
        <begin position="1"/>
        <end position="56"/>
    </location>
</feature>
<dbReference type="Proteomes" id="UP000184123">
    <property type="component" value="Unassembled WGS sequence"/>
</dbReference>
<dbReference type="Pfam" id="PF03734">
    <property type="entry name" value="YkuD"/>
    <property type="match status" value="1"/>
</dbReference>
<dbReference type="PANTHER" id="PTHR30582">
    <property type="entry name" value="L,D-TRANSPEPTIDASE"/>
    <property type="match status" value="1"/>
</dbReference>
<dbReference type="Proteomes" id="UP000321726">
    <property type="component" value="Unassembled WGS sequence"/>
</dbReference>
<keyword evidence="7 9" id="KW-0573">Peptidoglycan synthesis</keyword>
<feature type="active site" description="Nucleophile" evidence="9">
    <location>
        <position position="32"/>
    </location>
</feature>
<dbReference type="AlphaFoldDB" id="A0A1M7L872"/>
<evidence type="ECO:0000256" key="9">
    <source>
        <dbReference type="PROSITE-ProRule" id="PRU01373"/>
    </source>
</evidence>
<dbReference type="InterPro" id="IPR038063">
    <property type="entry name" value="Transpep_catalytic_dom"/>
</dbReference>
<evidence type="ECO:0000256" key="5">
    <source>
        <dbReference type="ARBA" id="ARBA00022801"/>
    </source>
</evidence>
<dbReference type="SUPFAM" id="SSF141523">
    <property type="entry name" value="L,D-transpeptidase catalytic domain-like"/>
    <property type="match status" value="1"/>
</dbReference>